<evidence type="ECO:0000313" key="6">
    <source>
        <dbReference type="Proteomes" id="UP000597668"/>
    </source>
</evidence>
<feature type="domain" description="PAS" evidence="1">
    <location>
        <begin position="155"/>
        <end position="230"/>
    </location>
</feature>
<dbReference type="InterPro" id="IPR052155">
    <property type="entry name" value="Biofilm_reg_signaling"/>
</dbReference>
<reference evidence="5" key="1">
    <citation type="submission" date="2020-08" db="EMBL/GenBank/DDBJ databases">
        <authorList>
            <person name="Liu C."/>
            <person name="Sun Q."/>
        </authorList>
    </citation>
    <scope>NUCLEOTIDE SEQUENCE</scope>
    <source>
        <strain evidence="5">NSJ-65</strain>
    </source>
</reference>
<feature type="domain" description="PAS" evidence="1">
    <location>
        <begin position="57"/>
        <end position="107"/>
    </location>
</feature>
<dbReference type="InterPro" id="IPR001633">
    <property type="entry name" value="EAL_dom"/>
</dbReference>
<dbReference type="SMART" id="SM00267">
    <property type="entry name" value="GGDEF"/>
    <property type="match status" value="2"/>
</dbReference>
<dbReference type="PROSITE" id="PS50887">
    <property type="entry name" value="GGDEF"/>
    <property type="match status" value="2"/>
</dbReference>
<dbReference type="CDD" id="cd00130">
    <property type="entry name" value="PAS"/>
    <property type="match status" value="2"/>
</dbReference>
<dbReference type="InterPro" id="IPR000160">
    <property type="entry name" value="GGDEF_dom"/>
</dbReference>
<dbReference type="PROSITE" id="PS50883">
    <property type="entry name" value="EAL"/>
    <property type="match status" value="1"/>
</dbReference>
<dbReference type="Pfam" id="PF13188">
    <property type="entry name" value="PAS_8"/>
    <property type="match status" value="1"/>
</dbReference>
<feature type="domain" description="EAL" evidence="3">
    <location>
        <begin position="1175"/>
        <end position="1429"/>
    </location>
</feature>
<feature type="domain" description="PAC" evidence="2">
    <location>
        <begin position="110"/>
        <end position="161"/>
    </location>
</feature>
<gene>
    <name evidence="5" type="ORF">H8K20_06915</name>
</gene>
<evidence type="ECO:0000259" key="2">
    <source>
        <dbReference type="PROSITE" id="PS50113"/>
    </source>
</evidence>
<dbReference type="SMART" id="SM00091">
    <property type="entry name" value="PAS"/>
    <property type="match status" value="3"/>
</dbReference>
<accession>A0A8J6IFC1</accession>
<dbReference type="PROSITE" id="PS50112">
    <property type="entry name" value="PAS"/>
    <property type="match status" value="2"/>
</dbReference>
<dbReference type="SUPFAM" id="SSF55781">
    <property type="entry name" value="GAF domain-like"/>
    <property type="match status" value="1"/>
</dbReference>
<dbReference type="Pfam" id="PF00990">
    <property type="entry name" value="GGDEF"/>
    <property type="match status" value="2"/>
</dbReference>
<dbReference type="InterPro" id="IPR013655">
    <property type="entry name" value="PAS_fold_3"/>
</dbReference>
<dbReference type="InterPro" id="IPR035919">
    <property type="entry name" value="EAL_sf"/>
</dbReference>
<dbReference type="SMART" id="SM00052">
    <property type="entry name" value="EAL"/>
    <property type="match status" value="1"/>
</dbReference>
<dbReference type="InterPro" id="IPR043128">
    <property type="entry name" value="Rev_trsase/Diguanyl_cyclase"/>
</dbReference>
<evidence type="ECO:0000259" key="1">
    <source>
        <dbReference type="PROSITE" id="PS50112"/>
    </source>
</evidence>
<dbReference type="InterPro" id="IPR000014">
    <property type="entry name" value="PAS"/>
</dbReference>
<dbReference type="EMBL" id="JACOGI010000001">
    <property type="protein sequence ID" value="MBC3516125.1"/>
    <property type="molecule type" value="Genomic_DNA"/>
</dbReference>
<feature type="domain" description="PAC" evidence="2">
    <location>
        <begin position="234"/>
        <end position="284"/>
    </location>
</feature>
<feature type="domain" description="PAC" evidence="2">
    <location>
        <begin position="495"/>
        <end position="547"/>
    </location>
</feature>
<feature type="domain" description="GGDEF" evidence="4">
    <location>
        <begin position="578"/>
        <end position="711"/>
    </location>
</feature>
<dbReference type="NCBIfam" id="TIGR00254">
    <property type="entry name" value="GGDEF"/>
    <property type="match status" value="2"/>
</dbReference>
<name>A0A8J6IFC1_9FIRM</name>
<dbReference type="NCBIfam" id="TIGR00229">
    <property type="entry name" value="sensory_box"/>
    <property type="match status" value="2"/>
</dbReference>
<dbReference type="SUPFAM" id="SSF55073">
    <property type="entry name" value="Nucleotide cyclase"/>
    <property type="match status" value="2"/>
</dbReference>
<dbReference type="PANTHER" id="PTHR44757">
    <property type="entry name" value="DIGUANYLATE CYCLASE DGCP"/>
    <property type="match status" value="1"/>
</dbReference>
<evidence type="ECO:0000313" key="5">
    <source>
        <dbReference type="EMBL" id="MBC3516125.1"/>
    </source>
</evidence>
<protein>
    <submittedName>
        <fullName evidence="5">EAL domain-containing protein</fullName>
    </submittedName>
</protein>
<dbReference type="Proteomes" id="UP000597668">
    <property type="component" value="Unassembled WGS sequence"/>
</dbReference>
<dbReference type="InterPro" id="IPR000700">
    <property type="entry name" value="PAS-assoc_C"/>
</dbReference>
<dbReference type="CDD" id="cd01948">
    <property type="entry name" value="EAL"/>
    <property type="match status" value="1"/>
</dbReference>
<dbReference type="CDD" id="cd01949">
    <property type="entry name" value="GGDEF"/>
    <property type="match status" value="2"/>
</dbReference>
<keyword evidence="6" id="KW-1185">Reference proteome</keyword>
<dbReference type="Gene3D" id="3.30.70.270">
    <property type="match status" value="2"/>
</dbReference>
<dbReference type="Gene3D" id="3.30.450.40">
    <property type="match status" value="1"/>
</dbReference>
<dbReference type="SMART" id="SM00086">
    <property type="entry name" value="PAC"/>
    <property type="match status" value="4"/>
</dbReference>
<evidence type="ECO:0000259" key="3">
    <source>
        <dbReference type="PROSITE" id="PS50883"/>
    </source>
</evidence>
<feature type="domain" description="GGDEF" evidence="4">
    <location>
        <begin position="1047"/>
        <end position="1170"/>
    </location>
</feature>
<proteinExistence type="predicted"/>
<dbReference type="Gene3D" id="3.30.450.20">
    <property type="entry name" value="PAS domain"/>
    <property type="match status" value="4"/>
</dbReference>
<dbReference type="SUPFAM" id="SSF141868">
    <property type="entry name" value="EAL domain-like"/>
    <property type="match status" value="1"/>
</dbReference>
<dbReference type="InterPro" id="IPR001610">
    <property type="entry name" value="PAC"/>
</dbReference>
<dbReference type="SUPFAM" id="SSF55785">
    <property type="entry name" value="PYP-like sensor domain (PAS domain)"/>
    <property type="match status" value="4"/>
</dbReference>
<dbReference type="InterPro" id="IPR029787">
    <property type="entry name" value="Nucleotide_cyclase"/>
</dbReference>
<sequence>MSGQQYKTPDGRGQKVYFSERLSSALHQQARQECMAFLTENLPGGMMGGYIEPGFPLYFINQPMLDYLGYSDADEFAEDIGGLVLGCMHPDDRQRVDREVDSAMAAGSSYEVAYRMRKKDGSYMWVYDRGMRTQSPDGQAVIVSVCLDITGQIEAEQELQAIAQGDLGGVFSAQLDAGFTVQYANDHYFAIHGYTRQQMHDELGDRAALLVCPEDMPRLSRQIEEVIAAGGGRVSSEYRVRCRDGSVRWLHVSAAVSHDPTASKISGLVIDITTEKEVQQQLVYSEQRYRIALKQTGINVWEYDIARRELILDKEYADRNGLDTVIPDIPQRLLDIGYIPATSADALRELYRSIHRGDPTAHCTLEVRAADGSYQWEKVHYTTLFDDRSQPVRAVAVSENVTAQKEAEYRVMQEEQLRQMLSVDTLAVGQVDLTAGIISQLWLKGRPGSWEGAGYENFLDQLVAMMSGRTYQKQCREQMDRKNLLALYRRGQRQMTFEYRGQNGEGQIHWIAATLTLSPDPATGHVHMTGYIRDIDERKKTELALKERVERDVITGIYNKQTARLMIEETLKNSTPRSLCALLMIDLDNFKQVNDTYGHLYGDYVLGEVGKLLQSTFAAGSIVGRFGGDELIVLLTGVTDRQRVVDQVQDFCQQVAGFYLAGNRRLQVSCSVGVAFALQMGSDFERLYDQADIALYRAKAQGKNRCAVYSSQMQAQKRSLQEIAGECVAKEQLHQSCLMDVIDDPMYVIDTQNYELLYMNPAARRAFCAPEEGFAGKKCYQLIQGFSRPCIFCKNHIPTAEYFQLWKNQNAKNGRRYLLRDKLVVWGGRPARMEIATDLTGSEDTLSGENGADQVLLHCVSALLAAKDDTEALAAVTGAVRRFYGADRAYVTTIDKDGGWTVSHQDHREGAEPVPPKGMADISSNYTDWVQRSFTGREVIAVKGVQDLAERVPEAKNMLLRGVQTVYCAAMVQHEQITGHLVVENPRQHLGDSDLLGSLSYFLTGELVRRHLLEKQRYLAVHDELTGLRNRTSFIKYLRGFKPDAVSSLGVLTADIDGLSLLNQKLGYDRGDQAVQEVGDLLRTVFSADRAYRLAGDEFLVLCQDVTYQHFMEMTYETQYRAAGLKDCPVYMGFSWADADIDIARMIRHADEMLAVQKEQGKRDGNSLDQKRRLRAQVRRDVENGLQQGRFTVYLQPKACLRTGAIAGAEALVRCFDDRQKLIAPAQFIPHLERENLVALIDFFVLEQVCRILRDWERAGYRLFPISLNFSRSTVLEQELVEHIDRVCDTYGVAHHLIEIEITESMGELERRTLTDIGERIRAGGYRLSLDDFGAQYSNIYLLSSLPLDALKLDKSVISDLYASQSAQAIVQNLVDLCKKLGVQSVAEGVETVQQQQILAAMGCDFVQGYYYNKPIPVPDFVAKYMQGPAPLSAQQ</sequence>
<feature type="domain" description="PAC" evidence="2">
    <location>
        <begin position="361"/>
        <end position="413"/>
    </location>
</feature>
<dbReference type="Pfam" id="PF00563">
    <property type="entry name" value="EAL"/>
    <property type="match status" value="1"/>
</dbReference>
<dbReference type="InterPro" id="IPR029016">
    <property type="entry name" value="GAF-like_dom_sf"/>
</dbReference>
<evidence type="ECO:0000259" key="4">
    <source>
        <dbReference type="PROSITE" id="PS50887"/>
    </source>
</evidence>
<dbReference type="InterPro" id="IPR035965">
    <property type="entry name" value="PAS-like_dom_sf"/>
</dbReference>
<organism evidence="5 6">
    <name type="scientific">Neobittarella massiliensis</name>
    <name type="common">ex Bilen et al. 2018</name>
    <dbReference type="NCBI Taxonomy" id="2041842"/>
    <lineage>
        <taxon>Bacteria</taxon>
        <taxon>Bacillati</taxon>
        <taxon>Bacillota</taxon>
        <taxon>Clostridia</taxon>
        <taxon>Eubacteriales</taxon>
        <taxon>Oscillospiraceae</taxon>
        <taxon>Neobittarella (ex Bilen et al. 2018)</taxon>
    </lineage>
</organism>
<dbReference type="PROSITE" id="PS50113">
    <property type="entry name" value="PAC"/>
    <property type="match status" value="4"/>
</dbReference>
<dbReference type="PANTHER" id="PTHR44757:SF2">
    <property type="entry name" value="BIOFILM ARCHITECTURE MAINTENANCE PROTEIN MBAA"/>
    <property type="match status" value="1"/>
</dbReference>
<comment type="caution">
    <text evidence="5">The sequence shown here is derived from an EMBL/GenBank/DDBJ whole genome shotgun (WGS) entry which is preliminary data.</text>
</comment>
<dbReference type="RefSeq" id="WP_186487894.1">
    <property type="nucleotide sequence ID" value="NZ_JACOGI010000001.1"/>
</dbReference>
<dbReference type="Pfam" id="PF08447">
    <property type="entry name" value="PAS_3"/>
    <property type="match status" value="2"/>
</dbReference>
<dbReference type="Gene3D" id="3.20.20.450">
    <property type="entry name" value="EAL domain"/>
    <property type="match status" value="1"/>
</dbReference>